<keyword evidence="3" id="KW-0804">Transcription</keyword>
<organism evidence="7 8">
    <name type="scientific">Trichoderma lentiforme</name>
    <dbReference type="NCBI Taxonomy" id="1567552"/>
    <lineage>
        <taxon>Eukaryota</taxon>
        <taxon>Fungi</taxon>
        <taxon>Dikarya</taxon>
        <taxon>Ascomycota</taxon>
        <taxon>Pezizomycotina</taxon>
        <taxon>Sordariomycetes</taxon>
        <taxon>Hypocreomycetidae</taxon>
        <taxon>Hypocreales</taxon>
        <taxon>Hypocreaceae</taxon>
        <taxon>Trichoderma</taxon>
    </lineage>
</organism>
<evidence type="ECO:0000256" key="4">
    <source>
        <dbReference type="ARBA" id="ARBA00023242"/>
    </source>
</evidence>
<comment type="caution">
    <text evidence="7">The sequence shown here is derived from an EMBL/GenBank/DDBJ whole genome shotgun (WGS) entry which is preliminary data.</text>
</comment>
<dbReference type="Proteomes" id="UP000801864">
    <property type="component" value="Unassembled WGS sequence"/>
</dbReference>
<evidence type="ECO:0000256" key="5">
    <source>
        <dbReference type="SAM" id="MobiDB-lite"/>
    </source>
</evidence>
<dbReference type="SUPFAM" id="SSF57701">
    <property type="entry name" value="Zn2/Cys6 DNA-binding domain"/>
    <property type="match status" value="1"/>
</dbReference>
<evidence type="ECO:0000259" key="6">
    <source>
        <dbReference type="PROSITE" id="PS50048"/>
    </source>
</evidence>
<sequence length="710" mass="79373">MRIPSDESFTNRRKVRKGTHSCWQCRRRKVKCTFSSPEESTCITCHRRGTKCVSQELLDGSEAAERDMGDAERDIAAEYVSWHPGASDRQRSSSNRIQTEQSRNWPIVQTLSPTSVSSRAPLSEASPYPSATQALLNSLPPQRDIEILVNNLSGISIFFYQCNSKPRSSWPRGIAKDHISEVNLLYPESNPILLARQMLLFVAGLQHLSPTKSTPGLTKHHHAIMEQLADSAIRLVNSNDALLNTLEGLENLMFECFYHIDKGNIRRSWMTLRRAVMTAQLLGLHRSGHHRFKAINRQNDNDPAFMWISVVSMEQFLSLLLGLPASSSGADFTISEAIHHAVENGNFSMLILCLARKIIERNQINTSYKALELTQEIDQDLLRVSGQLQPAFWRTLDLAGFDPNSAEAFYETRRLWDHMHYYSLLIQLHLPYMLNPIHVSQRIYSRIACAHASREILIRQTILCTFKPVTAGCKLGEFVTLIAGMTLILAHISGQYSKGTENLLAHQRLGDRATVKQALVSMESMSEMHEDVLAAKCAALLETLLDMEARLADRHLYSGQRDDKYVMFIKVPYVGAIRISQDGISMAPSDLEQERVPCDGVTIGGFGSIHVRTPEDDRQTRRDASTPNAAAAAALAGGASSVSRSEEEVTEGSSGEFPTPDHTITDATTDVEDWVFQGFDTAFFNSLMRGAGEQLLNSTEAEEWNYTSLT</sequence>
<evidence type="ECO:0000256" key="3">
    <source>
        <dbReference type="ARBA" id="ARBA00023163"/>
    </source>
</evidence>
<proteinExistence type="predicted"/>
<dbReference type="SMART" id="SM00906">
    <property type="entry name" value="Fungal_trans"/>
    <property type="match status" value="1"/>
</dbReference>
<dbReference type="PANTHER" id="PTHR47840:SF1">
    <property type="entry name" value="ZN(II)2CYS6 TRANSCRIPTION FACTOR (EUROFUNG)"/>
    <property type="match status" value="1"/>
</dbReference>
<evidence type="ECO:0000313" key="8">
    <source>
        <dbReference type="Proteomes" id="UP000801864"/>
    </source>
</evidence>
<feature type="region of interest" description="Disordered" evidence="5">
    <location>
        <begin position="635"/>
        <end position="665"/>
    </location>
</feature>
<dbReference type="EMBL" id="QLNT01000040">
    <property type="protein sequence ID" value="KAF3054764.1"/>
    <property type="molecule type" value="Genomic_DNA"/>
</dbReference>
<feature type="domain" description="Zn(2)-C6 fungal-type" evidence="6">
    <location>
        <begin position="21"/>
        <end position="54"/>
    </location>
</feature>
<protein>
    <submittedName>
        <fullName evidence="7">Transcription factor gsfR1</fullName>
    </submittedName>
</protein>
<evidence type="ECO:0000313" key="7">
    <source>
        <dbReference type="EMBL" id="KAF3054764.1"/>
    </source>
</evidence>
<dbReference type="CDD" id="cd00067">
    <property type="entry name" value="GAL4"/>
    <property type="match status" value="1"/>
</dbReference>
<feature type="region of interest" description="Disordered" evidence="5">
    <location>
        <begin position="81"/>
        <end position="110"/>
    </location>
</feature>
<dbReference type="GO" id="GO:0008270">
    <property type="term" value="F:zinc ion binding"/>
    <property type="evidence" value="ECO:0007669"/>
    <property type="project" value="InterPro"/>
</dbReference>
<feature type="compositionally biased region" description="Polar residues" evidence="5">
    <location>
        <begin position="92"/>
        <end position="110"/>
    </location>
</feature>
<dbReference type="Pfam" id="PF00172">
    <property type="entry name" value="Zn_clus"/>
    <property type="match status" value="1"/>
</dbReference>
<dbReference type="AlphaFoldDB" id="A0A9P4X2N6"/>
<dbReference type="InterPro" id="IPR007219">
    <property type="entry name" value="XnlR_reg_dom"/>
</dbReference>
<dbReference type="PROSITE" id="PS50048">
    <property type="entry name" value="ZN2_CY6_FUNGAL_2"/>
    <property type="match status" value="1"/>
</dbReference>
<dbReference type="InterPro" id="IPR036864">
    <property type="entry name" value="Zn2-C6_fun-type_DNA-bd_sf"/>
</dbReference>
<accession>A0A9P4X2N6</accession>
<keyword evidence="2" id="KW-0805">Transcription regulation</keyword>
<dbReference type="CDD" id="cd12148">
    <property type="entry name" value="fungal_TF_MHR"/>
    <property type="match status" value="1"/>
</dbReference>
<name>A0A9P4X2N6_9HYPO</name>
<keyword evidence="4" id="KW-0539">Nucleus</keyword>
<keyword evidence="1" id="KW-0479">Metal-binding</keyword>
<keyword evidence="8" id="KW-1185">Reference proteome</keyword>
<dbReference type="PANTHER" id="PTHR47840">
    <property type="entry name" value="ZN(II)2CYS6 TRANSCRIPTION FACTOR (EUROFUNG)-RELATED"/>
    <property type="match status" value="1"/>
</dbReference>
<dbReference type="SMART" id="SM00066">
    <property type="entry name" value="GAL4"/>
    <property type="match status" value="1"/>
</dbReference>
<dbReference type="Gene3D" id="4.10.240.10">
    <property type="entry name" value="Zn(2)-C6 fungal-type DNA-binding domain"/>
    <property type="match status" value="1"/>
</dbReference>
<evidence type="ECO:0000256" key="2">
    <source>
        <dbReference type="ARBA" id="ARBA00023015"/>
    </source>
</evidence>
<dbReference type="GO" id="GO:0006351">
    <property type="term" value="P:DNA-templated transcription"/>
    <property type="evidence" value="ECO:0007669"/>
    <property type="project" value="InterPro"/>
</dbReference>
<reference evidence="7 8" key="1">
    <citation type="submission" date="2018-06" db="EMBL/GenBank/DDBJ databases">
        <title>Genome analysis of cellulolytic fungus Trichoderma lentiforme CFAM-422.</title>
        <authorList>
            <person name="Steindorff A.S."/>
            <person name="Formighieri E.F."/>
            <person name="Midorikawa G.E.O."/>
            <person name="Tamietti M.S."/>
            <person name="Ramos E.Z."/>
            <person name="Silva A.S."/>
            <person name="Bon E.P.S."/>
            <person name="Mendes T.D."/>
            <person name="Damaso M.C.T."/>
            <person name="Favaro L.C.L."/>
        </authorList>
    </citation>
    <scope>NUCLEOTIDE SEQUENCE [LARGE SCALE GENOMIC DNA]</scope>
    <source>
        <strain evidence="7 8">CFAM-422</strain>
    </source>
</reference>
<dbReference type="PROSITE" id="PS00463">
    <property type="entry name" value="ZN2_CY6_FUNGAL_1"/>
    <property type="match status" value="1"/>
</dbReference>
<evidence type="ECO:0000256" key="1">
    <source>
        <dbReference type="ARBA" id="ARBA00022723"/>
    </source>
</evidence>
<gene>
    <name evidence="7" type="ORF">CFAM422_013251</name>
</gene>
<dbReference type="InterPro" id="IPR001138">
    <property type="entry name" value="Zn2Cys6_DnaBD"/>
</dbReference>
<dbReference type="GO" id="GO:0003677">
    <property type="term" value="F:DNA binding"/>
    <property type="evidence" value="ECO:0007669"/>
    <property type="project" value="InterPro"/>
</dbReference>
<dbReference type="GO" id="GO:0000981">
    <property type="term" value="F:DNA-binding transcription factor activity, RNA polymerase II-specific"/>
    <property type="evidence" value="ECO:0007669"/>
    <property type="project" value="InterPro"/>
</dbReference>